<organism evidence="1 2">
    <name type="scientific">Ditylenchus dipsaci</name>
    <dbReference type="NCBI Taxonomy" id="166011"/>
    <lineage>
        <taxon>Eukaryota</taxon>
        <taxon>Metazoa</taxon>
        <taxon>Ecdysozoa</taxon>
        <taxon>Nematoda</taxon>
        <taxon>Chromadorea</taxon>
        <taxon>Rhabditida</taxon>
        <taxon>Tylenchina</taxon>
        <taxon>Tylenchomorpha</taxon>
        <taxon>Sphaerularioidea</taxon>
        <taxon>Anguinidae</taxon>
        <taxon>Anguininae</taxon>
        <taxon>Ditylenchus</taxon>
    </lineage>
</organism>
<evidence type="ECO:0000313" key="2">
    <source>
        <dbReference type="WBParaSite" id="jg23997"/>
    </source>
</evidence>
<evidence type="ECO:0000313" key="1">
    <source>
        <dbReference type="Proteomes" id="UP000887574"/>
    </source>
</evidence>
<reference evidence="2" key="1">
    <citation type="submission" date="2022-11" db="UniProtKB">
        <authorList>
            <consortium name="WormBaseParasite"/>
        </authorList>
    </citation>
    <scope>IDENTIFICATION</scope>
</reference>
<protein>
    <submittedName>
        <fullName evidence="2">Uncharacterized protein</fullName>
    </submittedName>
</protein>
<proteinExistence type="predicted"/>
<dbReference type="AlphaFoldDB" id="A0A915DV40"/>
<name>A0A915DV40_9BILA</name>
<dbReference type="WBParaSite" id="jg23997">
    <property type="protein sequence ID" value="jg23997"/>
    <property type="gene ID" value="jg23997"/>
</dbReference>
<sequence length="127" mass="14222">MGRFPARQTATHTTGKETWEGVKVVISAVLRKASVGRTVVAVSTSPLIRPPAPVPVTIPQASITQAPMQNMPQVNRRVDVNALRSSLHDRLARLRQSQLQPSSNMKEIYKELSNRDKYYFGKINRID</sequence>
<keyword evidence="1" id="KW-1185">Reference proteome</keyword>
<dbReference type="Proteomes" id="UP000887574">
    <property type="component" value="Unplaced"/>
</dbReference>
<accession>A0A915DV40</accession>